<evidence type="ECO:0000256" key="1">
    <source>
        <dbReference type="SAM" id="Phobius"/>
    </source>
</evidence>
<dbReference type="AlphaFoldDB" id="C0GIN5"/>
<accession>C0GIN5</accession>
<evidence type="ECO:0008006" key="4">
    <source>
        <dbReference type="Google" id="ProtNLM"/>
    </source>
</evidence>
<name>C0GIN5_DETAL</name>
<dbReference type="eggNOG" id="COG2271">
    <property type="taxonomic scope" value="Bacteria"/>
</dbReference>
<dbReference type="InterPro" id="IPR036259">
    <property type="entry name" value="MFS_trans_sf"/>
</dbReference>
<keyword evidence="1" id="KW-0472">Membrane</keyword>
<feature type="transmembrane region" description="Helical" evidence="1">
    <location>
        <begin position="43"/>
        <end position="63"/>
    </location>
</feature>
<evidence type="ECO:0000313" key="3">
    <source>
        <dbReference type="Proteomes" id="UP000006443"/>
    </source>
</evidence>
<gene>
    <name evidence="2" type="ORF">DealDRAFT_2344</name>
</gene>
<comment type="caution">
    <text evidence="2">The sequence shown here is derived from an EMBL/GenBank/DDBJ whole genome shotgun (WGS) entry which is preliminary data.</text>
</comment>
<dbReference type="STRING" id="555088.DealDRAFT_2344"/>
<organism evidence="2 3">
    <name type="scientific">Dethiobacter alkaliphilus AHT 1</name>
    <dbReference type="NCBI Taxonomy" id="555088"/>
    <lineage>
        <taxon>Bacteria</taxon>
        <taxon>Bacillati</taxon>
        <taxon>Bacillota</taxon>
        <taxon>Dethiobacteria</taxon>
        <taxon>Dethiobacterales</taxon>
        <taxon>Dethiobacteraceae</taxon>
        <taxon>Dethiobacter</taxon>
    </lineage>
</organism>
<proteinExistence type="predicted"/>
<feature type="transmembrane region" description="Helical" evidence="1">
    <location>
        <begin position="6"/>
        <end position="31"/>
    </location>
</feature>
<dbReference type="Gene3D" id="1.20.1250.20">
    <property type="entry name" value="MFS general substrate transporter like domains"/>
    <property type="match status" value="1"/>
</dbReference>
<sequence length="102" mass="11495">MTKHRWLKLLCLAEVGTMLVLLNYSAVLPVIQAEWGLSNTQAGLIYSAYQIGYILLVVVLSTLTDYMDAKKYMCTPLCGPEWQALYLRCLPTVFILLLYCAA</sequence>
<keyword evidence="3" id="KW-1185">Reference proteome</keyword>
<dbReference type="SUPFAM" id="SSF103473">
    <property type="entry name" value="MFS general substrate transporter"/>
    <property type="match status" value="1"/>
</dbReference>
<reference evidence="2 3" key="1">
    <citation type="submission" date="2009-02" db="EMBL/GenBank/DDBJ databases">
        <title>Sequencing of the draft genome and assembly of Dethiobacter alkaliphilus AHT 1.</title>
        <authorList>
            <consortium name="US DOE Joint Genome Institute (JGI-PGF)"/>
            <person name="Lucas S."/>
            <person name="Copeland A."/>
            <person name="Lapidus A."/>
            <person name="Glavina del Rio T."/>
            <person name="Dalin E."/>
            <person name="Tice H."/>
            <person name="Bruce D."/>
            <person name="Goodwin L."/>
            <person name="Pitluck S."/>
            <person name="Larimer F."/>
            <person name="Land M.L."/>
            <person name="Hauser L."/>
            <person name="Muyzer G."/>
        </authorList>
    </citation>
    <scope>NUCLEOTIDE SEQUENCE [LARGE SCALE GENOMIC DNA]</scope>
    <source>
        <strain evidence="2 3">AHT 1</strain>
    </source>
</reference>
<dbReference type="EMBL" id="ACJM01000013">
    <property type="protein sequence ID" value="EEG76699.1"/>
    <property type="molecule type" value="Genomic_DNA"/>
</dbReference>
<dbReference type="OrthoDB" id="9781976at2"/>
<feature type="transmembrane region" description="Helical" evidence="1">
    <location>
        <begin position="83"/>
        <end position="101"/>
    </location>
</feature>
<dbReference type="Proteomes" id="UP000006443">
    <property type="component" value="Unassembled WGS sequence"/>
</dbReference>
<protein>
    <recommendedName>
        <fullName evidence="4">MFS transporter</fullName>
    </recommendedName>
</protein>
<keyword evidence="1" id="KW-0812">Transmembrane</keyword>
<dbReference type="RefSeq" id="WP_008517643.1">
    <property type="nucleotide sequence ID" value="NZ_ACJM01000013.1"/>
</dbReference>
<keyword evidence="1" id="KW-1133">Transmembrane helix</keyword>
<evidence type="ECO:0000313" key="2">
    <source>
        <dbReference type="EMBL" id="EEG76699.1"/>
    </source>
</evidence>